<protein>
    <submittedName>
        <fullName evidence="2">Uncharacterized protein</fullName>
    </submittedName>
</protein>
<dbReference type="KEGG" id="acae:HYG86_17975"/>
<gene>
    <name evidence="2" type="ORF">HYG86_17975</name>
</gene>
<sequence>MSKIPFYENNKDDYNHYYNNYHPESFDLLNYYQAFENNGNKQYDESKDSQDNSNDLNNLNNTDLNDVYSNNQNPDL</sequence>
<dbReference type="Proteomes" id="UP000516160">
    <property type="component" value="Chromosome"/>
</dbReference>
<dbReference type="RefSeq" id="WP_213166919.1">
    <property type="nucleotide sequence ID" value="NZ_CP058559.1"/>
</dbReference>
<feature type="region of interest" description="Disordered" evidence="1">
    <location>
        <begin position="39"/>
        <end position="76"/>
    </location>
</feature>
<proteinExistence type="predicted"/>
<evidence type="ECO:0000313" key="3">
    <source>
        <dbReference type="Proteomes" id="UP000516160"/>
    </source>
</evidence>
<name>A0A7G9WCW4_ALKCA</name>
<reference evidence="2 3" key="1">
    <citation type="submission" date="2020-07" db="EMBL/GenBank/DDBJ databases">
        <title>Alkalicella. sp. LB2 genome.</title>
        <authorList>
            <person name="Postec A."/>
            <person name="Quemeneur M."/>
        </authorList>
    </citation>
    <scope>NUCLEOTIDE SEQUENCE [LARGE SCALE GENOMIC DNA]</scope>
    <source>
        <strain evidence="2 3">LB2</strain>
    </source>
</reference>
<accession>A0A7G9WCW4</accession>
<feature type="compositionally biased region" description="Low complexity" evidence="1">
    <location>
        <begin position="51"/>
        <end position="66"/>
    </location>
</feature>
<evidence type="ECO:0000313" key="2">
    <source>
        <dbReference type="EMBL" id="QNO16526.1"/>
    </source>
</evidence>
<evidence type="ECO:0000256" key="1">
    <source>
        <dbReference type="SAM" id="MobiDB-lite"/>
    </source>
</evidence>
<organism evidence="2 3">
    <name type="scientific">Alkalicella caledoniensis</name>
    <dbReference type="NCBI Taxonomy" id="2731377"/>
    <lineage>
        <taxon>Bacteria</taxon>
        <taxon>Bacillati</taxon>
        <taxon>Bacillota</taxon>
        <taxon>Clostridia</taxon>
        <taxon>Eubacteriales</taxon>
        <taxon>Proteinivoracaceae</taxon>
        <taxon>Alkalicella</taxon>
    </lineage>
</organism>
<dbReference type="EMBL" id="CP058559">
    <property type="protein sequence ID" value="QNO16526.1"/>
    <property type="molecule type" value="Genomic_DNA"/>
</dbReference>
<feature type="compositionally biased region" description="Polar residues" evidence="1">
    <location>
        <begin position="67"/>
        <end position="76"/>
    </location>
</feature>
<keyword evidence="3" id="KW-1185">Reference proteome</keyword>
<dbReference type="AlphaFoldDB" id="A0A7G9WCW4"/>